<proteinExistence type="predicted"/>
<evidence type="ECO:0000313" key="1">
    <source>
        <dbReference type="EMBL" id="DAE15816.1"/>
    </source>
</evidence>
<accession>A0A8S5Q9V5</accession>
<reference evidence="1" key="1">
    <citation type="journal article" date="2021" name="Proc. Natl. Acad. Sci. U.S.A.">
        <title>A Catalog of Tens of Thousands of Viruses from Human Metagenomes Reveals Hidden Associations with Chronic Diseases.</title>
        <authorList>
            <person name="Tisza M.J."/>
            <person name="Buck C.B."/>
        </authorList>
    </citation>
    <scope>NUCLEOTIDE SEQUENCE</scope>
    <source>
        <strain evidence="1">Ctu9a31</strain>
    </source>
</reference>
<protein>
    <submittedName>
        <fullName evidence="1">Uncharacterized protein</fullName>
    </submittedName>
</protein>
<organism evidence="1">
    <name type="scientific">Siphoviridae sp. ctu9a31</name>
    <dbReference type="NCBI Taxonomy" id="2825712"/>
    <lineage>
        <taxon>Viruses</taxon>
        <taxon>Duplodnaviria</taxon>
        <taxon>Heunggongvirae</taxon>
        <taxon>Uroviricota</taxon>
        <taxon>Caudoviricetes</taxon>
    </lineage>
</organism>
<dbReference type="EMBL" id="BK015613">
    <property type="protein sequence ID" value="DAE15816.1"/>
    <property type="molecule type" value="Genomic_DNA"/>
</dbReference>
<sequence>MRDNYTLHNGSALADFIVQDVQTQGVGVIYPRIARPAKLNKQSLNFYSVPHNRIVL</sequence>
<name>A0A8S5Q9V5_9CAUD</name>